<evidence type="ECO:0000313" key="1">
    <source>
        <dbReference type="EMBL" id="KAL2335696.1"/>
    </source>
</evidence>
<comment type="caution">
    <text evidence="1">The sequence shown here is derived from an EMBL/GenBank/DDBJ whole genome shotgun (WGS) entry which is preliminary data.</text>
</comment>
<organism evidence="1 2">
    <name type="scientific">Flemingia macrophylla</name>
    <dbReference type="NCBI Taxonomy" id="520843"/>
    <lineage>
        <taxon>Eukaryota</taxon>
        <taxon>Viridiplantae</taxon>
        <taxon>Streptophyta</taxon>
        <taxon>Embryophyta</taxon>
        <taxon>Tracheophyta</taxon>
        <taxon>Spermatophyta</taxon>
        <taxon>Magnoliopsida</taxon>
        <taxon>eudicotyledons</taxon>
        <taxon>Gunneridae</taxon>
        <taxon>Pentapetalae</taxon>
        <taxon>rosids</taxon>
        <taxon>fabids</taxon>
        <taxon>Fabales</taxon>
        <taxon>Fabaceae</taxon>
        <taxon>Papilionoideae</taxon>
        <taxon>50 kb inversion clade</taxon>
        <taxon>NPAAA clade</taxon>
        <taxon>indigoferoid/millettioid clade</taxon>
        <taxon>Phaseoleae</taxon>
        <taxon>Flemingia</taxon>
    </lineage>
</organism>
<name>A0ABD1MIQ6_9FABA</name>
<keyword evidence="2" id="KW-1185">Reference proteome</keyword>
<evidence type="ECO:0000313" key="2">
    <source>
        <dbReference type="Proteomes" id="UP001603857"/>
    </source>
</evidence>
<dbReference type="EMBL" id="JBGMDY010000005">
    <property type="protein sequence ID" value="KAL2335696.1"/>
    <property type="molecule type" value="Genomic_DNA"/>
</dbReference>
<reference evidence="1 2" key="1">
    <citation type="submission" date="2024-08" db="EMBL/GenBank/DDBJ databases">
        <title>Insights into the chromosomal genome structure of Flemingia macrophylla.</title>
        <authorList>
            <person name="Ding Y."/>
            <person name="Zhao Y."/>
            <person name="Bi W."/>
            <person name="Wu M."/>
            <person name="Zhao G."/>
            <person name="Gong Y."/>
            <person name="Li W."/>
            <person name="Zhang P."/>
        </authorList>
    </citation>
    <scope>NUCLEOTIDE SEQUENCE [LARGE SCALE GENOMIC DNA]</scope>
    <source>
        <strain evidence="1">DYQJB</strain>
        <tissue evidence="1">Leaf</tissue>
    </source>
</reference>
<dbReference type="AlphaFoldDB" id="A0ABD1MIQ6"/>
<sequence>MAGALVGSAFLSAFLEVAFHRLASRQVLDFFRGRKLDEKLLSKLKIFHLFSLIKHRIGYTLFSFEAYTRFSGQATNNDCHMSVFKDFFT</sequence>
<protein>
    <submittedName>
        <fullName evidence="1">Uncharacterized protein</fullName>
    </submittedName>
</protein>
<gene>
    <name evidence="1" type="ORF">Fmac_016909</name>
</gene>
<proteinExistence type="predicted"/>
<dbReference type="Proteomes" id="UP001603857">
    <property type="component" value="Unassembled WGS sequence"/>
</dbReference>
<accession>A0ABD1MIQ6</accession>